<accession>F8DH32</accession>
<dbReference type="KEGG" id="scp:HMPREF0833_11697"/>
<dbReference type="GeneID" id="10836247"/>
<protein>
    <recommendedName>
        <fullName evidence="4">DUF1310 family protein</fullName>
    </recommendedName>
</protein>
<organism evidence="2 3">
    <name type="scientific">Streptococcus parasanguinis (strain ATCC 15912 / DSM 6778 / CIP 104372 / LMG 14537)</name>
    <dbReference type="NCBI Taxonomy" id="760570"/>
    <lineage>
        <taxon>Bacteria</taxon>
        <taxon>Bacillati</taxon>
        <taxon>Bacillota</taxon>
        <taxon>Bacilli</taxon>
        <taxon>Lactobacillales</taxon>
        <taxon>Streptococcaceae</taxon>
        <taxon>Streptococcus</taxon>
    </lineage>
</organism>
<dbReference type="Proteomes" id="UP000001502">
    <property type="component" value="Chromosome"/>
</dbReference>
<dbReference type="RefSeq" id="WP_013904518.1">
    <property type="nucleotide sequence ID" value="NC_015678.1"/>
</dbReference>
<sequence length="132" mass="15094">MRMKSKRKIGRYLFGVLLLGVLVWGGLLVKNHLDFQNEMVEIVHSKEVEKLIEEELKATDPDALTPKGKIRSYAIDNKTIEHNPMGGIMFRIIINGDKEITENFGLRKYSEDGPIEQVGVSRSVELRKLLEE</sequence>
<gene>
    <name evidence="2" type="ordered locus">HMPREF0833_11697</name>
</gene>
<dbReference type="AlphaFoldDB" id="F8DH32"/>
<dbReference type="HOGENOM" id="CLU_107589_1_0_9"/>
<reference evidence="3" key="1">
    <citation type="submission" date="2011-06" db="EMBL/GenBank/DDBJ databases">
        <title>Complete sequence of Streptococcus parasanguinis strain ATCC 15912.</title>
        <authorList>
            <person name="Muzny D."/>
            <person name="Qin X."/>
            <person name="Buhay C."/>
            <person name="Dugan-Rocha S."/>
            <person name="Ding Y."/>
            <person name="Chen G."/>
            <person name="Hawes A."/>
            <person name="Holder M."/>
            <person name="Jhangiani S."/>
            <person name="Johnson A."/>
            <person name="Khan Z."/>
            <person name="Li Z."/>
            <person name="Liu W."/>
            <person name="Liu X."/>
            <person name="Perez L."/>
            <person name="Shen H."/>
            <person name="Wang Q."/>
            <person name="Watt J."/>
            <person name="Xi L."/>
            <person name="Xin Y."/>
            <person name="Zhou J."/>
            <person name="Deng J."/>
            <person name="Jiang H."/>
            <person name="Liu Y."/>
            <person name="Qu J."/>
            <person name="Song X.-Z."/>
            <person name="Zhang L."/>
            <person name="Villasana D."/>
            <person name="Johnson A."/>
            <person name="Liu J."/>
            <person name="Liyanage D."/>
            <person name="Lorensuhewa L."/>
            <person name="Robinson T."/>
            <person name="Song A."/>
            <person name="Song B.-B."/>
            <person name="Dinh H."/>
            <person name="Thornton R."/>
            <person name="Coyle M."/>
            <person name="Francisco L."/>
            <person name="Jackson L."/>
            <person name="Javaid M."/>
            <person name="Korchina V."/>
            <person name="Kovar C."/>
            <person name="Mata R."/>
            <person name="Mathew T."/>
            <person name="Ngo R."/>
            <person name="Nguyen L."/>
            <person name="Nguyen N."/>
            <person name="Okwuonu G."/>
            <person name="Ongeri F."/>
            <person name="Pham C."/>
            <person name="Simmons D."/>
            <person name="Wilczek-Boney K."/>
            <person name="Hale W."/>
            <person name="Jakkamsetti A."/>
            <person name="Pham P."/>
            <person name="Ruth R."/>
            <person name="San Lucas F."/>
            <person name="Warren J."/>
            <person name="Zhang J."/>
            <person name="Zhao Z."/>
            <person name="Zhou C."/>
            <person name="Zhu D."/>
            <person name="Lee S."/>
            <person name="Bess C."/>
            <person name="Blankenburg K."/>
            <person name="Forbes L."/>
            <person name="Fu Q."/>
            <person name="Gubbala S."/>
            <person name="Hirani K."/>
            <person name="Jayaseelan J.C."/>
            <person name="Lara F."/>
            <person name="Munidasa M."/>
            <person name="Palculict T."/>
            <person name="Patil S."/>
            <person name="Pu L.-L."/>
            <person name="Saada N."/>
            <person name="Tang L."/>
            <person name="Weissenberger G."/>
            <person name="Zhu Y."/>
            <person name="Hemphill L."/>
            <person name="Shang Y."/>
            <person name="Youmans B."/>
            <person name="Ayvaz T."/>
            <person name="Ross M."/>
            <person name="Santibanez J."/>
            <person name="Aqrawi P."/>
            <person name="Gross S."/>
            <person name="Joshi V."/>
            <person name="Fowler G."/>
            <person name="Nazareth L."/>
            <person name="Reid J."/>
            <person name="Worley K."/>
            <person name="Petrosino J."/>
            <person name="Highlander S."/>
            <person name="Gibbs R."/>
        </authorList>
    </citation>
    <scope>NUCLEOTIDE SEQUENCE [LARGE SCALE GENOMIC DNA]</scope>
    <source>
        <strain evidence="3">ATCC 15912 / DSM 6778 / CIP 104372 / LMG 14537</strain>
    </source>
</reference>
<evidence type="ECO:0000256" key="1">
    <source>
        <dbReference type="SAM" id="Phobius"/>
    </source>
</evidence>
<evidence type="ECO:0000313" key="3">
    <source>
        <dbReference type="Proteomes" id="UP000001502"/>
    </source>
</evidence>
<evidence type="ECO:0000313" key="2">
    <source>
        <dbReference type="EMBL" id="AEH56728.1"/>
    </source>
</evidence>
<dbReference type="EMBL" id="CP002843">
    <property type="protein sequence ID" value="AEH56728.1"/>
    <property type="molecule type" value="Genomic_DNA"/>
</dbReference>
<evidence type="ECO:0008006" key="4">
    <source>
        <dbReference type="Google" id="ProtNLM"/>
    </source>
</evidence>
<name>F8DH32_STREP</name>
<proteinExistence type="predicted"/>
<keyword evidence="1" id="KW-0812">Transmembrane</keyword>
<keyword evidence="1" id="KW-0472">Membrane</keyword>
<feature type="transmembrane region" description="Helical" evidence="1">
    <location>
        <begin position="12"/>
        <end position="29"/>
    </location>
</feature>
<dbReference type="InterPro" id="IPR010738">
    <property type="entry name" value="DUF1310"/>
</dbReference>
<keyword evidence="1" id="KW-1133">Transmembrane helix</keyword>
<dbReference type="Pfam" id="PF07006">
    <property type="entry name" value="DUF1310"/>
    <property type="match status" value="1"/>
</dbReference>